<dbReference type="EMBL" id="CP001013">
    <property type="protein sequence ID" value="ACB34604.1"/>
    <property type="molecule type" value="Genomic_DNA"/>
</dbReference>
<feature type="domain" description="Ice-binding protein C-terminal" evidence="3">
    <location>
        <begin position="270"/>
        <end position="294"/>
    </location>
</feature>
<feature type="signal peptide" evidence="2">
    <location>
        <begin position="1"/>
        <end position="21"/>
    </location>
</feature>
<dbReference type="Proteomes" id="UP000001693">
    <property type="component" value="Chromosome"/>
</dbReference>
<feature type="chain" id="PRO_5002771153" description="Ice-binding protein C-terminal domain-containing protein" evidence="2">
    <location>
        <begin position="22"/>
        <end position="297"/>
    </location>
</feature>
<gene>
    <name evidence="4" type="ordered locus">Lcho_2339</name>
</gene>
<keyword evidence="2" id="KW-0732">Signal</keyword>
<accession>B1Y482</accession>
<protein>
    <recommendedName>
        <fullName evidence="3">Ice-binding protein C-terminal domain-containing protein</fullName>
    </recommendedName>
</protein>
<sequence length="297" mass="29905" precursor="true">MKLRLAALAAMMVIGAAPAHAVSSSSASFTDITFQLVDLNPLDALTPYLTFINGSSAASTVSTNVSLNDPDTGSDGGSNTKTGVRSTTSKSSSQDFGATTANASVVGNNATTLNGAGTYTSALSSVSASGSAYSPTAGGYASYSATAQVPNYWYSSNFLLSANTILIVTANGAASAQNSVGYDGLTGSSENSYAQLSFNLSGSGPSGSGSQGASDSISLYNYYWYGTGAQSDARVMGGAFTNLSNVDLYGTLSLQATVSGDSSVVSLPAPVPEPESYAMMLAGLGAIGAMARRRKQK</sequence>
<dbReference type="AlphaFoldDB" id="B1Y482"/>
<dbReference type="Pfam" id="PF07589">
    <property type="entry name" value="PEP-CTERM"/>
    <property type="match status" value="1"/>
</dbReference>
<dbReference type="InterPro" id="IPR013424">
    <property type="entry name" value="Ice-binding_C"/>
</dbReference>
<dbReference type="RefSeq" id="WP_012347362.1">
    <property type="nucleotide sequence ID" value="NC_010524.1"/>
</dbReference>
<feature type="compositionally biased region" description="Polar residues" evidence="1">
    <location>
        <begin position="67"/>
        <end position="96"/>
    </location>
</feature>
<dbReference type="HOGENOM" id="CLU_936261_0_0_4"/>
<evidence type="ECO:0000313" key="5">
    <source>
        <dbReference type="Proteomes" id="UP000001693"/>
    </source>
</evidence>
<evidence type="ECO:0000313" key="4">
    <source>
        <dbReference type="EMBL" id="ACB34604.1"/>
    </source>
</evidence>
<reference evidence="4 5" key="1">
    <citation type="submission" date="2008-03" db="EMBL/GenBank/DDBJ databases">
        <title>Complete sequence of Leptothrix cholodnii SP-6.</title>
        <authorList>
            <consortium name="US DOE Joint Genome Institute"/>
            <person name="Copeland A."/>
            <person name="Lucas S."/>
            <person name="Lapidus A."/>
            <person name="Glavina del Rio T."/>
            <person name="Dalin E."/>
            <person name="Tice H."/>
            <person name="Bruce D."/>
            <person name="Goodwin L."/>
            <person name="Pitluck S."/>
            <person name="Chertkov O."/>
            <person name="Brettin T."/>
            <person name="Detter J.C."/>
            <person name="Han C."/>
            <person name="Kuske C.R."/>
            <person name="Schmutz J."/>
            <person name="Larimer F."/>
            <person name="Land M."/>
            <person name="Hauser L."/>
            <person name="Kyrpides N."/>
            <person name="Lykidis A."/>
            <person name="Emerson D."/>
            <person name="Richardson P."/>
        </authorList>
    </citation>
    <scope>NUCLEOTIDE SEQUENCE [LARGE SCALE GENOMIC DNA]</scope>
    <source>
        <strain evidence="5">ATCC 51168 / LMG 8142 / SP-6</strain>
    </source>
</reference>
<evidence type="ECO:0000256" key="1">
    <source>
        <dbReference type="SAM" id="MobiDB-lite"/>
    </source>
</evidence>
<keyword evidence="5" id="KW-1185">Reference proteome</keyword>
<name>B1Y482_LEPCP</name>
<proteinExistence type="predicted"/>
<organism evidence="4 5">
    <name type="scientific">Leptothrix cholodnii (strain ATCC 51168 / LMG 8142 / SP-6)</name>
    <name type="common">Leptothrix discophora (strain SP-6)</name>
    <dbReference type="NCBI Taxonomy" id="395495"/>
    <lineage>
        <taxon>Bacteria</taxon>
        <taxon>Pseudomonadati</taxon>
        <taxon>Pseudomonadota</taxon>
        <taxon>Betaproteobacteria</taxon>
        <taxon>Burkholderiales</taxon>
        <taxon>Sphaerotilaceae</taxon>
        <taxon>Leptothrix</taxon>
    </lineage>
</organism>
<feature type="region of interest" description="Disordered" evidence="1">
    <location>
        <begin position="61"/>
        <end position="96"/>
    </location>
</feature>
<evidence type="ECO:0000259" key="3">
    <source>
        <dbReference type="Pfam" id="PF07589"/>
    </source>
</evidence>
<dbReference type="NCBIfam" id="NF035944">
    <property type="entry name" value="PEPxxWA-CTERM"/>
    <property type="match status" value="1"/>
</dbReference>
<evidence type="ECO:0000256" key="2">
    <source>
        <dbReference type="SAM" id="SignalP"/>
    </source>
</evidence>
<dbReference type="STRING" id="395495.Lcho_2339"/>
<dbReference type="NCBIfam" id="TIGR02595">
    <property type="entry name" value="PEP_CTERM"/>
    <property type="match status" value="1"/>
</dbReference>
<dbReference type="KEGG" id="lch:Lcho_2339"/>